<dbReference type="GeneID" id="109543149"/>
<feature type="compositionally biased region" description="Basic residues" evidence="1">
    <location>
        <begin position="692"/>
        <end position="705"/>
    </location>
</feature>
<feature type="region of interest" description="Disordered" evidence="1">
    <location>
        <begin position="231"/>
        <end position="340"/>
    </location>
</feature>
<feature type="region of interest" description="Disordered" evidence="1">
    <location>
        <begin position="1316"/>
        <end position="1401"/>
    </location>
</feature>
<feature type="compositionally biased region" description="Basic and acidic residues" evidence="1">
    <location>
        <begin position="3975"/>
        <end position="3994"/>
    </location>
</feature>
<feature type="region of interest" description="Disordered" evidence="1">
    <location>
        <begin position="1944"/>
        <end position="1970"/>
    </location>
</feature>
<accession>A0AAR5Q573</accession>
<feature type="compositionally biased region" description="Basic and acidic residues" evidence="1">
    <location>
        <begin position="1036"/>
        <end position="1055"/>
    </location>
</feature>
<feature type="compositionally biased region" description="Basic and acidic residues" evidence="1">
    <location>
        <begin position="2334"/>
        <end position="2343"/>
    </location>
</feature>
<feature type="compositionally biased region" description="Basic and acidic residues" evidence="1">
    <location>
        <begin position="743"/>
        <end position="756"/>
    </location>
</feature>
<feature type="compositionally biased region" description="Basic and acidic residues" evidence="1">
    <location>
        <begin position="2507"/>
        <end position="2516"/>
    </location>
</feature>
<dbReference type="InterPro" id="IPR000313">
    <property type="entry name" value="PWWP_dom"/>
</dbReference>
<feature type="region of interest" description="Disordered" evidence="1">
    <location>
        <begin position="2145"/>
        <end position="2252"/>
    </location>
</feature>
<dbReference type="KEGG" id="dpa:109543149"/>
<feature type="region of interest" description="Disordered" evidence="1">
    <location>
        <begin position="1254"/>
        <end position="1273"/>
    </location>
</feature>
<feature type="region of interest" description="Disordered" evidence="1">
    <location>
        <begin position="2323"/>
        <end position="2344"/>
    </location>
</feature>
<dbReference type="Proteomes" id="UP000019118">
    <property type="component" value="Unassembled WGS sequence"/>
</dbReference>
<evidence type="ECO:0000256" key="1">
    <source>
        <dbReference type="SAM" id="MobiDB-lite"/>
    </source>
</evidence>
<feature type="compositionally biased region" description="Polar residues" evidence="1">
    <location>
        <begin position="307"/>
        <end position="331"/>
    </location>
</feature>
<feature type="domain" description="PWWP" evidence="2">
    <location>
        <begin position="16"/>
        <end position="66"/>
    </location>
</feature>
<feature type="region of interest" description="Disordered" evidence="1">
    <location>
        <begin position="2473"/>
        <end position="2543"/>
    </location>
</feature>
<feature type="region of interest" description="Disordered" evidence="1">
    <location>
        <begin position="447"/>
        <end position="480"/>
    </location>
</feature>
<feature type="compositionally biased region" description="Basic residues" evidence="1">
    <location>
        <begin position="1427"/>
        <end position="1440"/>
    </location>
</feature>
<feature type="region of interest" description="Disordered" evidence="1">
    <location>
        <begin position="3505"/>
        <end position="3548"/>
    </location>
</feature>
<feature type="compositionally biased region" description="Polar residues" evidence="1">
    <location>
        <begin position="847"/>
        <end position="860"/>
    </location>
</feature>
<feature type="compositionally biased region" description="Basic and acidic residues" evidence="1">
    <location>
        <begin position="2153"/>
        <end position="2164"/>
    </location>
</feature>
<dbReference type="Gene3D" id="2.30.30.140">
    <property type="match status" value="1"/>
</dbReference>
<feature type="region of interest" description="Disordered" evidence="1">
    <location>
        <begin position="1672"/>
        <end position="1703"/>
    </location>
</feature>
<feature type="compositionally biased region" description="Polar residues" evidence="1">
    <location>
        <begin position="512"/>
        <end position="524"/>
    </location>
</feature>
<feature type="compositionally biased region" description="Polar residues" evidence="1">
    <location>
        <begin position="2106"/>
        <end position="2116"/>
    </location>
</feature>
<feature type="compositionally biased region" description="Polar residues" evidence="1">
    <location>
        <begin position="2229"/>
        <end position="2250"/>
    </location>
</feature>
<name>A0AAR5Q573_DENPD</name>
<feature type="compositionally biased region" description="Basic and acidic residues" evidence="1">
    <location>
        <begin position="1441"/>
        <end position="1457"/>
    </location>
</feature>
<feature type="compositionally biased region" description="Low complexity" evidence="1">
    <location>
        <begin position="1386"/>
        <end position="1400"/>
    </location>
</feature>
<dbReference type="EnsemblMetazoa" id="XM_019912707.1">
    <property type="protein sequence ID" value="XP_019768266.1"/>
    <property type="gene ID" value="LOC109543149"/>
</dbReference>
<feature type="region of interest" description="Disordered" evidence="1">
    <location>
        <begin position="2078"/>
        <end position="2118"/>
    </location>
</feature>
<feature type="compositionally biased region" description="Basic and acidic residues" evidence="1">
    <location>
        <begin position="2203"/>
        <end position="2214"/>
    </location>
</feature>
<feature type="region of interest" description="Disordered" evidence="1">
    <location>
        <begin position="657"/>
        <end position="786"/>
    </location>
</feature>
<evidence type="ECO:0000259" key="2">
    <source>
        <dbReference type="PROSITE" id="PS50812"/>
    </source>
</evidence>
<feature type="compositionally biased region" description="Basic residues" evidence="1">
    <location>
        <begin position="1010"/>
        <end position="1021"/>
    </location>
</feature>
<reference evidence="3" key="2">
    <citation type="submission" date="2024-08" db="UniProtKB">
        <authorList>
            <consortium name="EnsemblMetazoa"/>
        </authorList>
    </citation>
    <scope>IDENTIFICATION</scope>
</reference>
<feature type="region of interest" description="Disordered" evidence="1">
    <location>
        <begin position="3881"/>
        <end position="3994"/>
    </location>
</feature>
<feature type="compositionally biased region" description="Basic and acidic residues" evidence="1">
    <location>
        <begin position="3534"/>
        <end position="3547"/>
    </location>
</feature>
<feature type="compositionally biased region" description="Basic and acidic residues" evidence="1">
    <location>
        <begin position="1316"/>
        <end position="1330"/>
    </location>
</feature>
<feature type="compositionally biased region" description="Polar residues" evidence="1">
    <location>
        <begin position="1672"/>
        <end position="1688"/>
    </location>
</feature>
<feature type="compositionally biased region" description="Polar residues" evidence="1">
    <location>
        <begin position="467"/>
        <end position="476"/>
    </location>
</feature>
<feature type="compositionally biased region" description="Polar residues" evidence="1">
    <location>
        <begin position="2167"/>
        <end position="2180"/>
    </location>
</feature>
<organism evidence="3 4">
    <name type="scientific">Dendroctonus ponderosae</name>
    <name type="common">Mountain pine beetle</name>
    <dbReference type="NCBI Taxonomy" id="77166"/>
    <lineage>
        <taxon>Eukaryota</taxon>
        <taxon>Metazoa</taxon>
        <taxon>Ecdysozoa</taxon>
        <taxon>Arthropoda</taxon>
        <taxon>Hexapoda</taxon>
        <taxon>Insecta</taxon>
        <taxon>Pterygota</taxon>
        <taxon>Neoptera</taxon>
        <taxon>Endopterygota</taxon>
        <taxon>Coleoptera</taxon>
        <taxon>Polyphaga</taxon>
        <taxon>Cucujiformia</taxon>
        <taxon>Curculionidae</taxon>
        <taxon>Scolytinae</taxon>
        <taxon>Dendroctonus</taxon>
    </lineage>
</organism>
<dbReference type="SUPFAM" id="SSF63748">
    <property type="entry name" value="Tudor/PWWP/MBT"/>
    <property type="match status" value="1"/>
</dbReference>
<proteinExistence type="predicted"/>
<feature type="compositionally biased region" description="Low complexity" evidence="1">
    <location>
        <begin position="259"/>
        <end position="272"/>
    </location>
</feature>
<feature type="compositionally biased region" description="Basic and acidic residues" evidence="1">
    <location>
        <begin position="413"/>
        <end position="422"/>
    </location>
</feature>
<feature type="region of interest" description="Disordered" evidence="1">
    <location>
        <begin position="3390"/>
        <end position="3418"/>
    </location>
</feature>
<feature type="compositionally biased region" description="Basic and acidic residues" evidence="1">
    <location>
        <begin position="669"/>
        <end position="691"/>
    </location>
</feature>
<sequence>MFEGSVIEGSPPTYIKGDIVWVKLSGYWWPGEVKNEEDLPSDMLSDFKKRPLVIVKFFEEDSYEYIKHWSNIHPYNCEKKINFIKKGMAGFRAKLPHLATFPRDIGTAEEKTNGNPNILSQPEYLPNKKINYDEIFGDATSKKGKSSSAVRKSVPKGNDSLITHRRFLGNDDYKAYIMIQPDSDNEEPEEVLVCHSCSFSTSRPRVLLWHSRIHIEGLYITKRKSKKVKHIELSDSDSETVGAVVQQPKPKQRKKKVAADASKSSVEFTNLLEEWDDTDEETEEIETPEKSKKSSKTKNLKPKVGDNDTQANKVTPNGSSDTSKVLDNSSDFEGKKTQDDIKNCFDFDEEEDEEDFLFPASTGRKIPRVIPEKPRASISELMEQNQIEDEASKAEPEAIEKVDIVDDSQVQEKPPKKDDTSLENTFKELMDETEVPVLENLAQTLKPEQNFHDARTIKFPDKGGTTLKETASPRSGTSKKRFITSFEDFEAGFRKIEEDTRKEKEENESIDSKPTPSQQALEVSDKVTLQDSVKLLNVDEGAKDDTQKLVLEPNHQIADLARDKTAVETRTKHRRVRQLVIGEDSEEFIEFATEPETEKTVELVQQISDDGAIAVDAALEALTKDIGISPIEDNKVQEILELQVQKSEISLEQLRKDLEGTSDGIEPEVEQKDYSDKFEHTKCKKSKDADQKKKKHTSKKRKSKSCSKSPAAVREPTMVSDGNESSARKELIGNSPKSNVITSEEKETVEVSKTDEAAEGPSSGSLDSVSLEPSADANQKTNTNLQVCEQNIIEIEDLPTESIAKEQIESSIQAEVLLKPVLRRGRSRKHSQEDTGDLEGSVKNEKNQPNSVILSEATPSRNRKNKLQKSTSEGEALALGTQELDKNVSGQDLSPEASPLIEKSILSNNEHVSPKSAKKTKQKREEIHKSEEIKPADNTRRTRSHNKKELSHTDDESAPMKEDAPVAIKVDDGNKSVSIDSKPQDDINLEALNSVSSISDEIALSSNTSKIRKSSRRKSNKRDKTVSPDSQIALENDSKSSVKLSEKETDTDKLQKTTKTQESGGEVPAIGYPKSDVPEEPASLKTTSFAEKSPRRLRRKARGNAEDTCATLAVEGSKRKSENVIEPTKSADIASDNIIKDLTMQSSDCTEALPDKIVSKTRSGKTLRIDGKAVAGKDSGTDTVEFKGNLDDADTKPSSPDDVSCKLTASNTEQKRPIEDQLKETCSGLIEKSTSEIKNQEPIFDFSKELESIADIPLPDKPPSKRRRSQKLEHEIAVDVLDKRSSTYVSDDQSQSKRITRSSRISNFESKVSVEKVADVQAENIDKSNKSSEASELDKSVSICDIASKTEKHASRPTPSKRHTRRSEQNQTSVRDREKMQLIHPATASASHISESSSQSDKFTAFKSTECKEDKLPIIQKTLPSKERRRSKIQRSQKVSHKTDLSSKVEESTEAARIDSKINESACDVGLQENQETKTQLSARKQDVCSVTGIVSDVTYGRKAKEVRSGASKAVKNRWDVVTSSCNNQKSFESQAEPDATTEGGKSTVEPVPLVTKPENHNNASIEDAIQLEKQTVEASKLETTTEATLGSNSSDAAGSDTNAGIGTCGLLTSEALGEKTQEAKNKDVFLGNCPIDAVEKSDDKPQQILLENSEVHLIDSETSVLKRTDVPQNATAEASMEFSTTSTEDLEPPTKRCSRKSTAKSFTKSPVLIEIAQCSLESENRSVDIPQEVLLDNPQSESSTNTEINSYKAIVTGNDCNVPKISCERPISNDRVDKKSNFNESCFASGSENIQIRPTEQDANIQMASDDQQTTDLEVNIATTIVDQEFYNICSVAKMEYVEQSLSSEIEVVTEPSDPIESIEGRMGTNEEALLVKANEGITATSQVPASNNQQPLDHTSSDNLLVSIKPVLVLGEEIHTSVIPSIAEENKTLSNEFSEEFSELQTAKPDHRETTENNSTHNESEEQVKPIPDTLEHIETAKEDLEPSHINEVEKDQVPVEEMSWKTCTPDNQQSSSSAFKETPKIPTSENLNVLDHSTTLVGEVISNLISAVNDNLNAFDSNKLENIGKGELSVTKHESINVPQKSKSEAGKHDERVEREPATSEQPAVTPSFDQAEDIQKLDNQLSETDILGECSFITKAQTSSQKSPELCDTKVQHEEPEPSITTQEESTEISDLSESLKSVPPKKSKRSRRGSYANTEKDNEPLKENANKQLLTCEELEAEPQASNVIKKTDNPNATENASSHLTESDIILPLKKSKRANVAGTQVLKDYFSDDFSPEKKSDELQFPSFDDSFITSSFRNNIEGLIKEIDSLDDNDLDAAETSSKSTQKSDDKEVESSIKYSSEVTAVLDEKNAMPNVDFQKCVPPKKKKIEVPKDANVSALSNQTVVFDVKDKVSDSILETPKKKMQKLFENSQIIEKSEKVIELPQMSPLAKKKSFLFHQELDRLQKVEDTSNKVEVSVEKVELTESVSEEPKSGATAEDSANVLKPARKRKSVPIEHGACKKEKLDIGEQPAKPDISGDQFLSESTKDDKAVVPQASCSSTNIISDNNLESKVKVEGKNETDDNNSLTIVNKSFLLKPEHVSQLPEIKNELLSEMPTQFDVKREGMVSSLDSRVSGSSLIEQPEMVPISVAPTVMSEQDLADAQVEITSEKIINQKQPSSLGSFSGGFPKLEAKSVSLTQVKVTTDIKTKTTETVGTEFTTKAMVKEFDNRPLLTQPNTYVLKSELLDILEGNSNSSTTSSGSEQKFKTSFDNYDKQSTVQGIIDFEDAIPSQIVLSNKVKPESVLLDSPKLLQRLSMASKMPQKILVKSDVNVAEKLPALLAGKTIKRSLGVPKPGQKIIIKSQRAASKIPGSKPVILSEQIIRPAGLTTTAAAKQTSQGIKRQYEDVEDIETAFIIPKIAKKPVEEEVAQPMPVEKPAKFRSKASGKAKILQQTIISAKGSVLGEIVPHASTAVVKGPGQLQHVQIQAASDESVFDINSMPIVLSDDLLTAESIQNMPVVLSEDGVPKSAIMPKLKPNEKLVATLPKKIATALGTKQIIFKTTSSASVTPVSNKLTSKVTKAVTPSATVPFSKFSKAGSTAFIATGTTADGKPAKYVLVPPAVTPATTQVKSMKPSTIKKSTIPHKMTQSGTAPASDPSQIVGNKIMIVTNAQGQQTRVVLTPQQQKVFMQGQAGCKTKTIIKGAIPKALLETAAAVAAAGSSGVAVKTTAAISQGATASVSTTGGLLMSAIKASKTVVPPKKTIQRPVSKPQKTILIKNQLGQTVRKIQGTDDADLDRQVAEQLEAIKASARLQQANKTPEIINYTNRPIPSTSNVICNRSSAIRKTPSKKIEHVKSKIPVAATQEEAPKLQEGPISTMSQQLQVASKKMDQPIAPFLQGKDSLKTETKQAAPSNETENKRPESPLRQVVIQDGLGNLTTVTVGQILAIPSETVDGQPQSYMLVTVDESGNLTPLNNDALMSLDPSLGVGGDINNVVLQVDQTQGTIAAVKPTAEPTVSTTASKENWSTGDEKSKLPALKASQREPKLSNTEQHKPAVPSITVEQQVVIGDGILPGEPGGQQLIVTGDPTATRKFLESISDGTTDLANILASAENGNVLVQADGQQILIRTNTSAQAVLGTAESNTDTTSSSLFASHKPNQDILAAALANTDVFPSTDQPTVHSSILKGSPSQVSLGSALFPMHVGNVLETSLTLSSPIMTPLEIPSTNSKKIDAEADILSQVPKNVDLPITITDPNISQTVANQQAASLGALELTLPMPDSVTSSINSPSYAYSLPSLEESVGISQKSYSTSMPLLTEDVVEPEGSASSDSGKIRINTRLKSSSSSFSPNFGTLPMLDPMTSSQEEIVKSNTFGELDSMSMLADDIIDDSQSSIGSTKLPRSSRRSEERDIIDEGLSTLGGEMCSSLSEPPPDMFDLSSITPREEEISSDLSSIPEAETLSVNSENSGEIPLQPAIIANLNDLKRTGDDSEGSDDKRPRFE</sequence>
<feature type="region of interest" description="Disordered" evidence="1">
    <location>
        <begin position="1416"/>
        <end position="1457"/>
    </location>
</feature>
<feature type="compositionally biased region" description="Basic and acidic residues" evidence="1">
    <location>
        <begin position="923"/>
        <end position="940"/>
    </location>
</feature>
<feature type="compositionally biased region" description="Basic and acidic residues" evidence="1">
    <location>
        <begin position="1184"/>
        <end position="1195"/>
    </location>
</feature>
<feature type="region of interest" description="Disordered" evidence="1">
    <location>
        <begin position="1175"/>
        <end position="1219"/>
    </location>
</feature>
<feature type="region of interest" description="Disordered" evidence="1">
    <location>
        <begin position="1530"/>
        <end position="1565"/>
    </location>
</feature>
<reference evidence="4" key="1">
    <citation type="journal article" date="2013" name="Genome Biol.">
        <title>Draft genome of the mountain pine beetle, Dendroctonus ponderosae Hopkins, a major forest pest.</title>
        <authorList>
            <person name="Keeling C.I."/>
            <person name="Yuen M.M."/>
            <person name="Liao N.Y."/>
            <person name="Docking T.R."/>
            <person name="Chan S.K."/>
            <person name="Taylor G.A."/>
            <person name="Palmquist D.L."/>
            <person name="Jackman S.D."/>
            <person name="Nguyen A."/>
            <person name="Li M."/>
            <person name="Henderson H."/>
            <person name="Janes J.K."/>
            <person name="Zhao Y."/>
            <person name="Pandoh P."/>
            <person name="Moore R."/>
            <person name="Sperling F.A."/>
            <person name="Huber D.P."/>
            <person name="Birol I."/>
            <person name="Jones S.J."/>
            <person name="Bohlmann J."/>
        </authorList>
    </citation>
    <scope>NUCLEOTIDE SEQUENCE</scope>
</reference>
<protein>
    <recommendedName>
        <fullName evidence="2">PWWP domain-containing protein</fullName>
    </recommendedName>
</protein>
<keyword evidence="4" id="KW-1185">Reference proteome</keyword>
<feature type="region of interest" description="Disordered" evidence="1">
    <location>
        <begin position="1583"/>
        <end position="1603"/>
    </location>
</feature>
<dbReference type="Pfam" id="PF00855">
    <property type="entry name" value="PWWP"/>
    <property type="match status" value="1"/>
</dbReference>
<feature type="region of interest" description="Disordered" evidence="1">
    <location>
        <begin position="494"/>
        <end position="524"/>
    </location>
</feature>
<dbReference type="SMART" id="SM00293">
    <property type="entry name" value="PWWP"/>
    <property type="match status" value="1"/>
</dbReference>
<evidence type="ECO:0000313" key="3">
    <source>
        <dbReference type="EnsemblMetazoa" id="XP_019768266.1"/>
    </source>
</evidence>
<feature type="compositionally biased region" description="Polar residues" evidence="1">
    <location>
        <begin position="776"/>
        <end position="786"/>
    </location>
</feature>
<feature type="compositionally biased region" description="Acidic residues" evidence="1">
    <location>
        <begin position="273"/>
        <end position="286"/>
    </location>
</feature>
<dbReference type="PROSITE" id="PS50812">
    <property type="entry name" value="PWWP"/>
    <property type="match status" value="1"/>
</dbReference>
<feature type="compositionally biased region" description="Polar residues" evidence="1">
    <location>
        <begin position="3508"/>
        <end position="3521"/>
    </location>
</feature>
<dbReference type="CDD" id="cd05162">
    <property type="entry name" value="PWWP"/>
    <property type="match status" value="1"/>
</dbReference>
<feature type="region of interest" description="Disordered" evidence="1">
    <location>
        <begin position="383"/>
        <end position="422"/>
    </location>
</feature>
<evidence type="ECO:0000313" key="4">
    <source>
        <dbReference type="Proteomes" id="UP000019118"/>
    </source>
</evidence>
<feature type="compositionally biased region" description="Basic and acidic residues" evidence="1">
    <location>
        <begin position="947"/>
        <end position="974"/>
    </location>
</feature>
<feature type="compositionally biased region" description="Basic and acidic residues" evidence="1">
    <location>
        <begin position="2089"/>
        <end position="2105"/>
    </location>
</feature>
<feature type="compositionally biased region" description="Basic residues" evidence="1">
    <location>
        <begin position="2188"/>
        <end position="2197"/>
    </location>
</feature>
<feature type="compositionally biased region" description="Basic and acidic residues" evidence="1">
    <location>
        <begin position="449"/>
        <end position="461"/>
    </location>
</feature>
<feature type="region of interest" description="Disordered" evidence="1">
    <location>
        <begin position="814"/>
        <end position="1105"/>
    </location>
</feature>
<feature type="compositionally biased region" description="Basic and acidic residues" evidence="1">
    <location>
        <begin position="494"/>
        <end position="511"/>
    </location>
</feature>
<feature type="compositionally biased region" description="Basic and acidic residues" evidence="1">
    <location>
        <begin position="390"/>
        <end position="404"/>
    </location>
</feature>